<dbReference type="OrthoDB" id="10256122at2759"/>
<gene>
    <name evidence="1" type="ORF">POCULU_LOCUS8146</name>
</gene>
<name>A0A9N9CV74_9GLOM</name>
<dbReference type="GO" id="GO:0000974">
    <property type="term" value="C:Prp19 complex"/>
    <property type="evidence" value="ECO:0007669"/>
    <property type="project" value="TreeGrafter"/>
</dbReference>
<evidence type="ECO:0000313" key="2">
    <source>
        <dbReference type="Proteomes" id="UP000789572"/>
    </source>
</evidence>
<dbReference type="SUPFAM" id="SSF50978">
    <property type="entry name" value="WD40 repeat-like"/>
    <property type="match status" value="1"/>
</dbReference>
<comment type="caution">
    <text evidence="1">The sequence shown here is derived from an EMBL/GenBank/DDBJ whole genome shotgun (WGS) entry which is preliminary data.</text>
</comment>
<dbReference type="GO" id="GO:0000398">
    <property type="term" value="P:mRNA splicing, via spliceosome"/>
    <property type="evidence" value="ECO:0007669"/>
    <property type="project" value="InterPro"/>
</dbReference>
<dbReference type="InterPro" id="IPR036322">
    <property type="entry name" value="WD40_repeat_dom_sf"/>
</dbReference>
<reference evidence="1" key="1">
    <citation type="submission" date="2021-06" db="EMBL/GenBank/DDBJ databases">
        <authorList>
            <person name="Kallberg Y."/>
            <person name="Tangrot J."/>
            <person name="Rosling A."/>
        </authorList>
    </citation>
    <scope>NUCLEOTIDE SEQUENCE</scope>
    <source>
        <strain evidence="1">IA702</strain>
    </source>
</reference>
<protein>
    <submittedName>
        <fullName evidence="1">8852_t:CDS:1</fullName>
    </submittedName>
</protein>
<dbReference type="AlphaFoldDB" id="A0A9N9CV74"/>
<evidence type="ECO:0000313" key="1">
    <source>
        <dbReference type="EMBL" id="CAG8615207.1"/>
    </source>
</evidence>
<dbReference type="GO" id="GO:0071013">
    <property type="term" value="C:catalytic step 2 spliceosome"/>
    <property type="evidence" value="ECO:0007669"/>
    <property type="project" value="TreeGrafter"/>
</dbReference>
<feature type="non-terminal residue" evidence="1">
    <location>
        <position position="324"/>
    </location>
</feature>
<keyword evidence="2" id="KW-1185">Reference proteome</keyword>
<proteinExistence type="predicted"/>
<dbReference type="InterPro" id="IPR045241">
    <property type="entry name" value="Prp46/PLRG1-like"/>
</dbReference>
<accession>A0A9N9CV74</accession>
<dbReference type="GO" id="GO:0071011">
    <property type="term" value="C:precatalytic spliceosome"/>
    <property type="evidence" value="ECO:0007669"/>
    <property type="project" value="TreeGrafter"/>
</dbReference>
<dbReference type="InterPro" id="IPR015943">
    <property type="entry name" value="WD40/YVTN_repeat-like_dom_sf"/>
</dbReference>
<dbReference type="EMBL" id="CAJVPJ010002191">
    <property type="protein sequence ID" value="CAG8615207.1"/>
    <property type="molecule type" value="Genomic_DNA"/>
</dbReference>
<dbReference type="Gene3D" id="2.130.10.10">
    <property type="entry name" value="YVTN repeat-like/Quinoprotein amine dehydrogenase"/>
    <property type="match status" value="1"/>
</dbReference>
<organism evidence="1 2">
    <name type="scientific">Paraglomus occultum</name>
    <dbReference type="NCBI Taxonomy" id="144539"/>
    <lineage>
        <taxon>Eukaryota</taxon>
        <taxon>Fungi</taxon>
        <taxon>Fungi incertae sedis</taxon>
        <taxon>Mucoromycota</taxon>
        <taxon>Glomeromycotina</taxon>
        <taxon>Glomeromycetes</taxon>
        <taxon>Paraglomerales</taxon>
        <taxon>Paraglomeraceae</taxon>
        <taxon>Paraglomus</taxon>
    </lineage>
</organism>
<dbReference type="Proteomes" id="UP000789572">
    <property type="component" value="Unassembled WGS sequence"/>
</dbReference>
<dbReference type="PANTHER" id="PTHR19923:SF0">
    <property type="entry name" value="PLEIOTROPIC REGULATOR 1"/>
    <property type="match status" value="1"/>
</dbReference>
<dbReference type="PANTHER" id="PTHR19923">
    <property type="entry name" value="WD40 REPEAT PROTEINPRL1/PRL2-RELATED"/>
    <property type="match status" value="1"/>
</dbReference>
<sequence length="324" mass="35914">QINLESSMLASTHPDLEGKLCQSAKRTRATFLGTKTPGLIPGLALAVLATTKGWLIKAEESEPRNQIGMEGNVVEITSANGAANEESQTKVTGGNLYPNATVSETGVQQILDELESAKAIFARIIKTSHGVIAIRQQAGFRATPEAAKPIGSSSDTKTTETQWHPPWKFMRVVSGHLGWMQISHRRFYGFDHTSLGFLAAGKAMVTLTHHKKSVRALTLHPTEFAFTSRSAENIKQWKVPGELFIQNFEGHKAIINYLTVNVDKRIILGWYGVIVMMAQWRSGVGNPNINFKRLKPPRNQNLKQAYLRTPETHPIQWKPSLART</sequence>